<evidence type="ECO:0000313" key="1">
    <source>
        <dbReference type="EMBL" id="STQ88732.1"/>
    </source>
</evidence>
<evidence type="ECO:0000313" key="2">
    <source>
        <dbReference type="Proteomes" id="UP000255269"/>
    </source>
</evidence>
<proteinExistence type="predicted"/>
<dbReference type="Proteomes" id="UP000255269">
    <property type="component" value="Unassembled WGS sequence"/>
</dbReference>
<dbReference type="GeneID" id="93197396"/>
<dbReference type="AlphaFoldDB" id="A0A377Q230"/>
<name>A0A377Q230_9HELI</name>
<gene>
    <name evidence="1" type="ORF">NCTC13156_01586</name>
</gene>
<dbReference type="RefSeq" id="WP_005021859.1">
    <property type="nucleotide sequence ID" value="NZ_CABKNZ010000042.1"/>
</dbReference>
<reference evidence="1 2" key="1">
    <citation type="submission" date="2018-06" db="EMBL/GenBank/DDBJ databases">
        <authorList>
            <consortium name="Pathogen Informatics"/>
            <person name="Doyle S."/>
        </authorList>
    </citation>
    <scope>NUCLEOTIDE SEQUENCE [LARGE SCALE GENOMIC DNA]</scope>
    <source>
        <strain evidence="1 2">NCTC13156</strain>
    </source>
</reference>
<accession>A0A377Q230</accession>
<dbReference type="EMBL" id="UGJF01000001">
    <property type="protein sequence ID" value="STQ88732.1"/>
    <property type="molecule type" value="Genomic_DNA"/>
</dbReference>
<protein>
    <submittedName>
        <fullName evidence="1">Uncharacterized protein</fullName>
    </submittedName>
</protein>
<sequence>MYFILWAATAVSGALMAKTIHQSYKKYQKYTKKKYEKNEARN</sequence>
<organism evidence="1 2">
    <name type="scientific">Helicobacter pullorum</name>
    <dbReference type="NCBI Taxonomy" id="35818"/>
    <lineage>
        <taxon>Bacteria</taxon>
        <taxon>Pseudomonadati</taxon>
        <taxon>Campylobacterota</taxon>
        <taxon>Epsilonproteobacteria</taxon>
        <taxon>Campylobacterales</taxon>
        <taxon>Helicobacteraceae</taxon>
        <taxon>Helicobacter</taxon>
    </lineage>
</organism>